<comment type="caution">
    <text evidence="2">The sequence shown here is derived from an EMBL/GenBank/DDBJ whole genome shotgun (WGS) entry which is preliminary data.</text>
</comment>
<protein>
    <submittedName>
        <fullName evidence="2">Uncharacterized protein</fullName>
    </submittedName>
</protein>
<dbReference type="Proteomes" id="UP000224563">
    <property type="component" value="Unassembled WGS sequence"/>
</dbReference>
<dbReference type="EMBL" id="PDYG01000031">
    <property type="protein sequence ID" value="PHU37733.1"/>
    <property type="molecule type" value="Genomic_DNA"/>
</dbReference>
<keyword evidence="3" id="KW-1185">Reference proteome</keyword>
<keyword evidence="1" id="KW-0472">Membrane</keyword>
<evidence type="ECO:0000313" key="2">
    <source>
        <dbReference type="EMBL" id="PHU37733.1"/>
    </source>
</evidence>
<evidence type="ECO:0000313" key="3">
    <source>
        <dbReference type="Proteomes" id="UP000224563"/>
    </source>
</evidence>
<feature type="transmembrane region" description="Helical" evidence="1">
    <location>
        <begin position="66"/>
        <end position="87"/>
    </location>
</feature>
<evidence type="ECO:0000256" key="1">
    <source>
        <dbReference type="SAM" id="Phobius"/>
    </source>
</evidence>
<keyword evidence="1" id="KW-0812">Transmembrane</keyword>
<gene>
    <name evidence="2" type="ORF">CSX02_06510</name>
</gene>
<sequence>MITEELIGTKKAYCSYCGSRFAIDDEVKRTESNEKIEKTVNVTKTFIDKAAVIREERLNKESKHSLLFFAGCIILVLLVWFGLGLSIKHEEVSREGKICIGRSSEDIVGKKYKGIVSELEKIGFTNIEVVDMDDAFWFWESDTIDKITIDGDSTFGEYEYFDPSARVIISYH</sequence>
<reference evidence="2 3" key="2">
    <citation type="submission" date="2017-10" db="EMBL/GenBank/DDBJ databases">
        <authorList>
            <person name="Banno H."/>
            <person name="Chua N.-H."/>
        </authorList>
    </citation>
    <scope>NUCLEOTIDE SEQUENCE [LARGE SCALE GENOMIC DNA]</scope>
    <source>
        <strain evidence="2 3">JK623</strain>
    </source>
</reference>
<keyword evidence="1" id="KW-1133">Transmembrane helix</keyword>
<dbReference type="AlphaFoldDB" id="A0A2G3E3T0"/>
<reference evidence="2 3" key="1">
    <citation type="submission" date="2017-10" db="EMBL/GenBank/DDBJ databases">
        <title>Resolving the taxonomy of Roseburia spp., Eubacterium rectale and Agathobacter spp. through phylogenomic analysis.</title>
        <authorList>
            <person name="Sheridan P.O."/>
            <person name="Walker A.W."/>
            <person name="Duncan S.H."/>
            <person name="Scott K.P."/>
            <person name="Toole P.W.O."/>
            <person name="Luis P."/>
            <person name="Flint H.J."/>
        </authorList>
    </citation>
    <scope>NUCLEOTIDE SEQUENCE [LARGE SCALE GENOMIC DNA]</scope>
    <source>
        <strain evidence="2 3">JK623</strain>
    </source>
</reference>
<accession>A0A2G3E3T0</accession>
<proteinExistence type="predicted"/>
<organism evidence="2 3">
    <name type="scientific">Agathobacter ruminis</name>
    <dbReference type="NCBI Taxonomy" id="1712665"/>
    <lineage>
        <taxon>Bacteria</taxon>
        <taxon>Bacillati</taxon>
        <taxon>Bacillota</taxon>
        <taxon>Clostridia</taxon>
        <taxon>Lachnospirales</taxon>
        <taxon>Lachnospiraceae</taxon>
        <taxon>Agathobacter</taxon>
    </lineage>
</organism>
<name>A0A2G3E3T0_9FIRM</name>